<dbReference type="GO" id="GO:0046839">
    <property type="term" value="P:phospholipid dephosphorylation"/>
    <property type="evidence" value="ECO:0007669"/>
    <property type="project" value="TreeGrafter"/>
</dbReference>
<comment type="subcellular location">
    <subcellularLocation>
        <location evidence="1">Membrane</location>
        <topology evidence="1">Multi-pass membrane protein</topology>
    </subcellularLocation>
</comment>
<dbReference type="InterPro" id="IPR043216">
    <property type="entry name" value="PAP-like"/>
</dbReference>
<evidence type="ECO:0000256" key="5">
    <source>
        <dbReference type="ARBA" id="ARBA00023136"/>
    </source>
</evidence>
<dbReference type="Gene3D" id="1.20.144.10">
    <property type="entry name" value="Phosphatidic acid phosphatase type 2/haloperoxidase"/>
    <property type="match status" value="1"/>
</dbReference>
<dbReference type="CDD" id="cd03390">
    <property type="entry name" value="PAP2_containing_1_like"/>
    <property type="match status" value="1"/>
</dbReference>
<dbReference type="AlphaFoldDB" id="C6HJ78"/>
<proteinExistence type="inferred from homology"/>
<feature type="compositionally biased region" description="Low complexity" evidence="6">
    <location>
        <begin position="370"/>
        <end position="379"/>
    </location>
</feature>
<dbReference type="Pfam" id="PF01569">
    <property type="entry name" value="PAP2"/>
    <property type="match status" value="1"/>
</dbReference>
<reference evidence="10" key="1">
    <citation type="submission" date="2009-05" db="EMBL/GenBank/DDBJ databases">
        <title>The genome sequence of Ajellomyces capsulatus strain H143.</title>
        <authorList>
            <person name="Champion M."/>
            <person name="Cuomo C.A."/>
            <person name="Ma L.-J."/>
            <person name="Henn M.R."/>
            <person name="Sil A."/>
            <person name="Goldman B."/>
            <person name="Young S.K."/>
            <person name="Kodira C.D."/>
            <person name="Zeng Q."/>
            <person name="Koehrsen M."/>
            <person name="Alvarado L."/>
            <person name="Berlin A.M."/>
            <person name="Borenstein D."/>
            <person name="Chen Z."/>
            <person name="Engels R."/>
            <person name="Freedman E."/>
            <person name="Gellesch M."/>
            <person name="Goldberg J."/>
            <person name="Griggs A."/>
            <person name="Gujja S."/>
            <person name="Heiman D.I."/>
            <person name="Hepburn T.A."/>
            <person name="Howarth C."/>
            <person name="Jen D."/>
            <person name="Larson L."/>
            <person name="Lewis B."/>
            <person name="Mehta T."/>
            <person name="Park D."/>
            <person name="Pearson M."/>
            <person name="Roberts A."/>
            <person name="Saif S."/>
            <person name="Shea T.D."/>
            <person name="Shenoy N."/>
            <person name="Sisk P."/>
            <person name="Stolte C."/>
            <person name="Sykes S."/>
            <person name="Walk T."/>
            <person name="White J."/>
            <person name="Yandava C."/>
            <person name="Klein B."/>
            <person name="McEwen J.G."/>
            <person name="Puccia R."/>
            <person name="Goldman G.H."/>
            <person name="Felipe M.S."/>
            <person name="Nino-Vega G."/>
            <person name="San-Blas G."/>
            <person name="Taylor J.W."/>
            <person name="Mendoza L."/>
            <person name="Galagan J.E."/>
            <person name="Nusbaum C."/>
            <person name="Birren B.W."/>
        </authorList>
    </citation>
    <scope>NUCLEOTIDE SEQUENCE [LARGE SCALE GENOMIC DNA]</scope>
    <source>
        <strain evidence="10">H143</strain>
    </source>
</reference>
<feature type="transmembrane region" description="Helical" evidence="7">
    <location>
        <begin position="21"/>
        <end position="41"/>
    </location>
</feature>
<evidence type="ECO:0000256" key="7">
    <source>
        <dbReference type="SAM" id="Phobius"/>
    </source>
</evidence>
<evidence type="ECO:0000256" key="4">
    <source>
        <dbReference type="ARBA" id="ARBA00022989"/>
    </source>
</evidence>
<name>C6HJ78_AJECH</name>
<feature type="transmembrane region" description="Helical" evidence="7">
    <location>
        <begin position="113"/>
        <end position="131"/>
    </location>
</feature>
<dbReference type="EMBL" id="GG692428">
    <property type="protein sequence ID" value="EER39890.1"/>
    <property type="molecule type" value="Genomic_DNA"/>
</dbReference>
<dbReference type="OMA" id="WNAGWMG"/>
<keyword evidence="4 7" id="KW-1133">Transmembrane helix</keyword>
<evidence type="ECO:0000313" key="10">
    <source>
        <dbReference type="Proteomes" id="UP000002624"/>
    </source>
</evidence>
<dbReference type="PANTHER" id="PTHR10165:SF154">
    <property type="entry name" value="PAP2 DOMAIN PROTEIN (AFU_ORTHOLOGUE AFUA_1G09730)"/>
    <property type="match status" value="1"/>
</dbReference>
<dbReference type="InterPro" id="IPR000326">
    <property type="entry name" value="PAP2/HPO"/>
</dbReference>
<dbReference type="SUPFAM" id="SSF48317">
    <property type="entry name" value="Acid phosphatase/Vanadium-dependent haloperoxidase"/>
    <property type="match status" value="1"/>
</dbReference>
<dbReference type="VEuPathDB" id="FungiDB:HCDG_06112"/>
<feature type="domain" description="Phosphatidic acid phosphatase type 2/haloperoxidase" evidence="8">
    <location>
        <begin position="117"/>
        <end position="324"/>
    </location>
</feature>
<feature type="region of interest" description="Disordered" evidence="6">
    <location>
        <begin position="368"/>
        <end position="388"/>
    </location>
</feature>
<dbReference type="Proteomes" id="UP000002624">
    <property type="component" value="Unassembled WGS sequence"/>
</dbReference>
<comment type="similarity">
    <text evidence="2">Belongs to the PA-phosphatase related phosphoesterase family.</text>
</comment>
<feature type="transmembrane region" description="Helical" evidence="7">
    <location>
        <begin position="305"/>
        <end position="324"/>
    </location>
</feature>
<sequence length="388" mass="42333">MAIANVVAAARHDWRFSKRLILSYVLDWILILATAAAGRILKFAEPNRHPFSLSDPSISFPFTVDESVTVTVLVLVSLVVPAAIILLVCIFFIQELTADRNAPKARGWQRKLWELNVGWMGLGIACAGSYVSTEAIKLIYGKPRPDLLSRCMPNFSDISSHVVGGQGQVIDGAPILVSYTICQETSEKLTREGFVSFPSGHSSLSFACLTYLSLWLCAKFSISIPYLAPRHYTQDTSTQQTARLANTHTSIKSEHDGEPTHSDANLIPIRKQSAAPPIYLLIIVAAPIATATYIASSRWADNRHAGFDVLGGSLLGIFFAFLGFRWYHPPLSASGAGWAWGARAPEKAFFAGIGVNGYVKHERLENGRTSSLSPSSLRRIAQSGDNNV</sequence>
<dbReference type="STRING" id="544712.C6HJ78"/>
<dbReference type="GO" id="GO:0006644">
    <property type="term" value="P:phospholipid metabolic process"/>
    <property type="evidence" value="ECO:0007669"/>
    <property type="project" value="InterPro"/>
</dbReference>
<feature type="transmembrane region" description="Helical" evidence="7">
    <location>
        <begin position="278"/>
        <end position="299"/>
    </location>
</feature>
<dbReference type="FunFam" id="1.20.144.10:FF:000042">
    <property type="entry name" value="PAP2 domain protein"/>
    <property type="match status" value="1"/>
</dbReference>
<keyword evidence="5 7" id="KW-0472">Membrane</keyword>
<evidence type="ECO:0000256" key="2">
    <source>
        <dbReference type="ARBA" id="ARBA00008816"/>
    </source>
</evidence>
<evidence type="ECO:0000256" key="1">
    <source>
        <dbReference type="ARBA" id="ARBA00004141"/>
    </source>
</evidence>
<organism evidence="9 10">
    <name type="scientific">Ajellomyces capsulatus (strain H143)</name>
    <name type="common">Darling's disease fungus</name>
    <name type="synonym">Histoplasma capsulatum</name>
    <dbReference type="NCBI Taxonomy" id="544712"/>
    <lineage>
        <taxon>Eukaryota</taxon>
        <taxon>Fungi</taxon>
        <taxon>Dikarya</taxon>
        <taxon>Ascomycota</taxon>
        <taxon>Pezizomycotina</taxon>
        <taxon>Eurotiomycetes</taxon>
        <taxon>Eurotiomycetidae</taxon>
        <taxon>Onygenales</taxon>
        <taxon>Ajellomycetaceae</taxon>
        <taxon>Histoplasma</taxon>
    </lineage>
</organism>
<evidence type="ECO:0000313" key="9">
    <source>
        <dbReference type="EMBL" id="EER39890.1"/>
    </source>
</evidence>
<dbReference type="GO" id="GO:0008195">
    <property type="term" value="F:phosphatidate phosphatase activity"/>
    <property type="evidence" value="ECO:0007669"/>
    <property type="project" value="TreeGrafter"/>
</dbReference>
<dbReference type="OrthoDB" id="10030083at2759"/>
<evidence type="ECO:0000256" key="3">
    <source>
        <dbReference type="ARBA" id="ARBA00022692"/>
    </source>
</evidence>
<feature type="transmembrane region" description="Helical" evidence="7">
    <location>
        <begin position="204"/>
        <end position="228"/>
    </location>
</feature>
<evidence type="ECO:0000259" key="8">
    <source>
        <dbReference type="SMART" id="SM00014"/>
    </source>
</evidence>
<gene>
    <name evidence="9" type="ORF">HCDG_06112</name>
</gene>
<feature type="transmembrane region" description="Helical" evidence="7">
    <location>
        <begin position="70"/>
        <end position="93"/>
    </location>
</feature>
<dbReference type="HOGENOM" id="CLU_021458_2_0_1"/>
<dbReference type="InterPro" id="IPR036938">
    <property type="entry name" value="PAP2/HPO_sf"/>
</dbReference>
<dbReference type="SMART" id="SM00014">
    <property type="entry name" value="acidPPc"/>
    <property type="match status" value="1"/>
</dbReference>
<dbReference type="PANTHER" id="PTHR10165">
    <property type="entry name" value="LIPID PHOSPHATE PHOSPHATASE"/>
    <property type="match status" value="1"/>
</dbReference>
<accession>C6HJ78</accession>
<keyword evidence="3 7" id="KW-0812">Transmembrane</keyword>
<dbReference type="GO" id="GO:0016020">
    <property type="term" value="C:membrane"/>
    <property type="evidence" value="ECO:0007669"/>
    <property type="project" value="UniProtKB-SubCell"/>
</dbReference>
<protein>
    <submittedName>
        <fullName evidence="9">PAP2 domain-containing protein</fullName>
    </submittedName>
</protein>
<evidence type="ECO:0000256" key="6">
    <source>
        <dbReference type="SAM" id="MobiDB-lite"/>
    </source>
</evidence>